<reference evidence="1" key="2">
    <citation type="submission" date="2020-05" db="UniProtKB">
        <authorList>
            <consortium name="EnsemblMetazoa"/>
        </authorList>
    </citation>
    <scope>IDENTIFICATION</scope>
    <source>
        <strain evidence="1">IAEA</strain>
    </source>
</reference>
<evidence type="ECO:0000313" key="2">
    <source>
        <dbReference type="Proteomes" id="UP000092460"/>
    </source>
</evidence>
<dbReference type="Proteomes" id="UP000092460">
    <property type="component" value="Unassembled WGS sequence"/>
</dbReference>
<protein>
    <submittedName>
        <fullName evidence="1">Uncharacterized protein</fullName>
    </submittedName>
</protein>
<dbReference type="AlphaFoldDB" id="A0A1B0C5G8"/>
<dbReference type="EMBL" id="JXJN01025972">
    <property type="status" value="NOT_ANNOTATED_CDS"/>
    <property type="molecule type" value="Genomic_DNA"/>
</dbReference>
<dbReference type="VEuPathDB" id="VectorBase:GPPI043800"/>
<proteinExistence type="predicted"/>
<dbReference type="EnsemblMetazoa" id="GPPI049664-RA">
    <property type="protein sequence ID" value="GPPI049664-PA"/>
    <property type="gene ID" value="GPPI049664"/>
</dbReference>
<keyword evidence="2" id="KW-1185">Reference proteome</keyword>
<organism evidence="1 2">
    <name type="scientific">Glossina palpalis gambiensis</name>
    <dbReference type="NCBI Taxonomy" id="67801"/>
    <lineage>
        <taxon>Eukaryota</taxon>
        <taxon>Metazoa</taxon>
        <taxon>Ecdysozoa</taxon>
        <taxon>Arthropoda</taxon>
        <taxon>Hexapoda</taxon>
        <taxon>Insecta</taxon>
        <taxon>Pterygota</taxon>
        <taxon>Neoptera</taxon>
        <taxon>Endopterygota</taxon>
        <taxon>Diptera</taxon>
        <taxon>Brachycera</taxon>
        <taxon>Muscomorpha</taxon>
        <taxon>Hippoboscoidea</taxon>
        <taxon>Glossinidae</taxon>
        <taxon>Glossina</taxon>
    </lineage>
</organism>
<accession>A0A1B0C5G8</accession>
<sequence length="70" mass="7449">MYVGEYNPSITSDSSVGSAFSLPLVTVHPPAENVLYTINNAACIEELMTLRRAEASCSTNINGSRSIVAD</sequence>
<reference evidence="2" key="1">
    <citation type="submission" date="2015-01" db="EMBL/GenBank/DDBJ databases">
        <authorList>
            <person name="Aksoy S."/>
            <person name="Warren W."/>
            <person name="Wilson R.K."/>
        </authorList>
    </citation>
    <scope>NUCLEOTIDE SEQUENCE [LARGE SCALE GENOMIC DNA]</scope>
    <source>
        <strain evidence="2">IAEA</strain>
    </source>
</reference>
<dbReference type="EnsemblMetazoa" id="GPPI043800-RA">
    <property type="protein sequence ID" value="GPPI043800-PA"/>
    <property type="gene ID" value="GPPI043800"/>
</dbReference>
<dbReference type="VEuPathDB" id="VectorBase:GPPI049664"/>
<dbReference type="EMBL" id="JXJN01022403">
    <property type="status" value="NOT_ANNOTATED_CDS"/>
    <property type="molecule type" value="Genomic_DNA"/>
</dbReference>
<name>A0A1B0C5G8_9MUSC</name>
<evidence type="ECO:0000313" key="1">
    <source>
        <dbReference type="EnsemblMetazoa" id="GPPI043800-PA"/>
    </source>
</evidence>